<sequence>MHCRQLLQRRYFGSKRLKETEYAKAHTSKPKTNANQMSTKEIPLGTDSLFQECLDRIYRKRFELDERKFGQSAVIDDLDQKEARIVATIFRRVNPMQEFPPKKMDSSGRPLPFVNDSRHLYWDPFQKVDELKRQIALDFHEYTKIASYAEIMKERNRIKKLLQEDQTEYSHVEAPEPDQIKHEKFWDPNPNIRRVLANNRRPFDWKDLHALFHFVADNGQILPRRLTLATRCQQRQIFRAIRIARDMAVFPFDWKPRIRDRIPIMDPLQYLADELTHLYINQGDLRARAMLTVLAKRDAKINLHRLLKYEAHKSSGSDASSTDNNVTYM</sequence>
<dbReference type="InterPro" id="IPR001648">
    <property type="entry name" value="Ribosomal_bS18"/>
</dbReference>
<reference evidence="5 6" key="3">
    <citation type="journal article" date="2016" name="Sci. Rep.">
        <title>Genome-wide diversity and gene expression profiling of Babesia microti isolates identify polymorphic genes that mediate host-pathogen interactions.</title>
        <authorList>
            <person name="Silva J.C."/>
            <person name="Cornillot E."/>
            <person name="McCracken C."/>
            <person name="Usmani-Brown S."/>
            <person name="Dwivedi A."/>
            <person name="Ifeonu O.O."/>
            <person name="Crabtree J."/>
            <person name="Gotia H.T."/>
            <person name="Virji A.Z."/>
            <person name="Reynes C."/>
            <person name="Colinge J."/>
            <person name="Kumar V."/>
            <person name="Lawres L."/>
            <person name="Pazzi J.E."/>
            <person name="Pablo J.V."/>
            <person name="Hung C."/>
            <person name="Brancato J."/>
            <person name="Kumari P."/>
            <person name="Orvis J."/>
            <person name="Tretina K."/>
            <person name="Chibucos M."/>
            <person name="Ott S."/>
            <person name="Sadzewicz L."/>
            <person name="Sengamalay N."/>
            <person name="Shetty A.C."/>
            <person name="Su Q."/>
            <person name="Tallon L."/>
            <person name="Fraser C.M."/>
            <person name="Frutos R."/>
            <person name="Molina D.M."/>
            <person name="Krause P.J."/>
            <person name="Ben Mamoun C."/>
        </authorList>
    </citation>
    <scope>NUCLEOTIDE SEQUENCE [LARGE SCALE GENOMIC DNA]</scope>
    <source>
        <strain evidence="5 6">RI</strain>
    </source>
</reference>
<accession>A0A1R4ABE1</accession>
<evidence type="ECO:0000256" key="1">
    <source>
        <dbReference type="ARBA" id="ARBA00005589"/>
    </source>
</evidence>
<dbReference type="VEuPathDB" id="PiroplasmaDB:BMR1_03g01070"/>
<protein>
    <submittedName>
        <fullName evidence="5">Mitochondrial ribosomal protein S18, putative</fullName>
    </submittedName>
</protein>
<evidence type="ECO:0000256" key="3">
    <source>
        <dbReference type="ARBA" id="ARBA00023274"/>
    </source>
</evidence>
<keyword evidence="6" id="KW-1185">Reference proteome</keyword>
<comment type="similarity">
    <text evidence="1 4">Belongs to the bacterial ribosomal protein bS18 family.</text>
</comment>
<reference evidence="5 6" key="2">
    <citation type="journal article" date="2013" name="PLoS ONE">
        <title>Whole genome mapping and re-organization of the nuclear and mitochondrial genomes of Babesia microti isolates.</title>
        <authorList>
            <person name="Cornillot E."/>
            <person name="Dassouli A."/>
            <person name="Garg A."/>
            <person name="Pachikara N."/>
            <person name="Randazzo S."/>
            <person name="Depoix D."/>
            <person name="Carcy B."/>
            <person name="Delbecq S."/>
            <person name="Frutos R."/>
            <person name="Silva J.C."/>
            <person name="Sutton R."/>
            <person name="Krause P.J."/>
            <person name="Mamoun C.B."/>
        </authorList>
    </citation>
    <scope>NUCLEOTIDE SEQUENCE [LARGE SCALE GENOMIC DNA]</scope>
    <source>
        <strain evidence="5 6">RI</strain>
    </source>
</reference>
<keyword evidence="3 4" id="KW-0687">Ribonucleoprotein</keyword>
<evidence type="ECO:0000313" key="5">
    <source>
        <dbReference type="EMBL" id="SJK86306.1"/>
    </source>
</evidence>
<dbReference type="GO" id="GO:0070181">
    <property type="term" value="F:small ribosomal subunit rRNA binding"/>
    <property type="evidence" value="ECO:0007669"/>
    <property type="project" value="TreeGrafter"/>
</dbReference>
<dbReference type="NCBIfam" id="TIGR00165">
    <property type="entry name" value="S18"/>
    <property type="match status" value="1"/>
</dbReference>
<dbReference type="GO" id="GO:0006412">
    <property type="term" value="P:translation"/>
    <property type="evidence" value="ECO:0007669"/>
    <property type="project" value="InterPro"/>
</dbReference>
<dbReference type="Proteomes" id="UP000002899">
    <property type="component" value="Chromosome III"/>
</dbReference>
<proteinExistence type="inferred from homology"/>
<dbReference type="EMBL" id="LN871598">
    <property type="protein sequence ID" value="SJK86306.1"/>
    <property type="molecule type" value="Genomic_DNA"/>
</dbReference>
<evidence type="ECO:0000313" key="6">
    <source>
        <dbReference type="Proteomes" id="UP000002899"/>
    </source>
</evidence>
<dbReference type="GeneID" id="24424848"/>
<reference evidence="5 6" key="1">
    <citation type="journal article" date="2012" name="Nucleic Acids Res.">
        <title>Sequencing of the smallest Apicomplexan genome from the human pathogen Babesia microti.</title>
        <authorList>
            <person name="Cornillot E."/>
            <person name="Hadj-Kaddour K."/>
            <person name="Dassouli A."/>
            <person name="Noel B."/>
            <person name="Ranwez V."/>
            <person name="Vacherie B."/>
            <person name="Augagneur Y."/>
            <person name="Bres V."/>
            <person name="Duclos A."/>
            <person name="Randazzo S."/>
            <person name="Carcy B."/>
            <person name="Debierre-Grockiego F."/>
            <person name="Delbecq S."/>
            <person name="Moubri-Menage K."/>
            <person name="Shams-Eldin H."/>
            <person name="Usmani-Brown S."/>
            <person name="Bringaud F."/>
            <person name="Wincker P."/>
            <person name="Vivares C.P."/>
            <person name="Schwarz R.T."/>
            <person name="Schetters T.P."/>
            <person name="Krause P.J."/>
            <person name="Gorenflot A."/>
            <person name="Berry V."/>
            <person name="Barbe V."/>
            <person name="Ben Mamoun C."/>
        </authorList>
    </citation>
    <scope>NUCLEOTIDE SEQUENCE [LARGE SCALE GENOMIC DNA]</scope>
    <source>
        <strain evidence="5 6">RI</strain>
    </source>
</reference>
<dbReference type="KEGG" id="bmic:BMR1_03g01070"/>
<dbReference type="GO" id="GO:0005763">
    <property type="term" value="C:mitochondrial small ribosomal subunit"/>
    <property type="evidence" value="ECO:0007669"/>
    <property type="project" value="TreeGrafter"/>
</dbReference>
<dbReference type="PANTHER" id="PTHR13479">
    <property type="entry name" value="30S RIBOSOMAL PROTEIN S18"/>
    <property type="match status" value="1"/>
</dbReference>
<dbReference type="GO" id="GO:0003735">
    <property type="term" value="F:structural constituent of ribosome"/>
    <property type="evidence" value="ECO:0007669"/>
    <property type="project" value="InterPro"/>
</dbReference>
<evidence type="ECO:0000256" key="2">
    <source>
        <dbReference type="ARBA" id="ARBA00022980"/>
    </source>
</evidence>
<dbReference type="PRINTS" id="PR00974">
    <property type="entry name" value="RIBOSOMALS18"/>
</dbReference>
<name>A0A1R4ABE1_BABMR</name>
<dbReference type="InterPro" id="IPR036870">
    <property type="entry name" value="Ribosomal_bS18_sf"/>
</dbReference>
<dbReference type="Pfam" id="PF01084">
    <property type="entry name" value="Ribosomal_S18"/>
    <property type="match status" value="1"/>
</dbReference>
<dbReference type="Gene3D" id="4.10.640.10">
    <property type="entry name" value="Ribosomal protein S18"/>
    <property type="match status" value="1"/>
</dbReference>
<dbReference type="AlphaFoldDB" id="A0A1R4ABE1"/>
<dbReference type="PANTHER" id="PTHR13479:SF40">
    <property type="entry name" value="SMALL RIBOSOMAL SUBUNIT PROTEIN BS18M"/>
    <property type="match status" value="1"/>
</dbReference>
<evidence type="ECO:0000256" key="4">
    <source>
        <dbReference type="RuleBase" id="RU003910"/>
    </source>
</evidence>
<dbReference type="SUPFAM" id="SSF46911">
    <property type="entry name" value="Ribosomal protein S18"/>
    <property type="match status" value="1"/>
</dbReference>
<keyword evidence="2 4" id="KW-0689">Ribosomal protein</keyword>
<dbReference type="OrthoDB" id="21463at2759"/>
<dbReference type="RefSeq" id="XP_021338480.1">
    <property type="nucleotide sequence ID" value="XM_021481896.1"/>
</dbReference>
<organism evidence="5 6">
    <name type="scientific">Babesia microti (strain RI)</name>
    <dbReference type="NCBI Taxonomy" id="1133968"/>
    <lineage>
        <taxon>Eukaryota</taxon>
        <taxon>Sar</taxon>
        <taxon>Alveolata</taxon>
        <taxon>Apicomplexa</taxon>
        <taxon>Aconoidasida</taxon>
        <taxon>Piroplasmida</taxon>
        <taxon>Babesiidae</taxon>
        <taxon>Babesia</taxon>
    </lineage>
</organism>